<dbReference type="AlphaFoldDB" id="A0A669E5Y5"/>
<evidence type="ECO:0000259" key="4">
    <source>
        <dbReference type="SMART" id="SM00409"/>
    </source>
</evidence>
<feature type="chain" id="PRO_5044624983" evidence="3">
    <location>
        <begin position="24"/>
        <end position="223"/>
    </location>
</feature>
<accession>A0A669E5Y5</accession>
<dbReference type="Gene3D" id="2.60.40.10">
    <property type="entry name" value="Immunoglobulins"/>
    <property type="match status" value="1"/>
</dbReference>
<feature type="signal peptide" evidence="3">
    <location>
        <begin position="1"/>
        <end position="23"/>
    </location>
</feature>
<evidence type="ECO:0000256" key="3">
    <source>
        <dbReference type="SAM" id="SignalP"/>
    </source>
</evidence>
<evidence type="ECO:0000313" key="5">
    <source>
        <dbReference type="Ensembl" id="ENSONIP00000066431.1"/>
    </source>
</evidence>
<reference evidence="6" key="1">
    <citation type="submission" date="2012-01" db="EMBL/GenBank/DDBJ databases">
        <title>The Genome Sequence of Oreochromis niloticus (Nile Tilapia).</title>
        <authorList>
            <consortium name="Broad Institute Genome Assembly Team"/>
            <consortium name="Broad Institute Sequencing Platform"/>
            <person name="Di Palma F."/>
            <person name="Johnson J."/>
            <person name="Lander E.S."/>
            <person name="Lindblad-Toh K."/>
        </authorList>
    </citation>
    <scope>NUCLEOTIDE SEQUENCE [LARGE SCALE GENOMIC DNA]</scope>
</reference>
<feature type="transmembrane region" description="Helical" evidence="2">
    <location>
        <begin position="148"/>
        <end position="171"/>
    </location>
</feature>
<evidence type="ECO:0000256" key="1">
    <source>
        <dbReference type="SAM" id="MobiDB-lite"/>
    </source>
</evidence>
<gene>
    <name evidence="5" type="primary">LOC109196235</name>
</gene>
<keyword evidence="2" id="KW-0472">Membrane</keyword>
<dbReference type="SUPFAM" id="SSF48726">
    <property type="entry name" value="Immunoglobulin"/>
    <property type="match status" value="1"/>
</dbReference>
<dbReference type="Proteomes" id="UP000005207">
    <property type="component" value="Linkage group LG3"/>
</dbReference>
<dbReference type="InterPro" id="IPR003599">
    <property type="entry name" value="Ig_sub"/>
</dbReference>
<dbReference type="Pfam" id="PF07686">
    <property type="entry name" value="V-set"/>
    <property type="match status" value="1"/>
</dbReference>
<name>A0A669E5Y5_ORENI</name>
<dbReference type="Ensembl" id="ENSONIT00000059232.1">
    <property type="protein sequence ID" value="ENSONIP00000066431.1"/>
    <property type="gene ID" value="ENSONIG00000036299.1"/>
</dbReference>
<dbReference type="Ensembl" id="ENSONIT00000058905.1">
    <property type="protein sequence ID" value="ENSONIP00000059317.1"/>
    <property type="gene ID" value="ENSONIG00000036299.1"/>
</dbReference>
<dbReference type="SMART" id="SM00409">
    <property type="entry name" value="IG"/>
    <property type="match status" value="1"/>
</dbReference>
<keyword evidence="3" id="KW-0732">Signal</keyword>
<protein>
    <submittedName>
        <fullName evidence="5">Uncharacterized LOC106097715</fullName>
    </submittedName>
</protein>
<evidence type="ECO:0000313" key="6">
    <source>
        <dbReference type="Proteomes" id="UP000005207"/>
    </source>
</evidence>
<sequence>MNTFTLIATLLFCRLNWISMSVSQTVEVQPGEEVMLQCTNISAYSGLTFLFRLINRTNASCIAVMFENTKSVSYCDGFQSGSFEMSSNITTVFLKIKQVAVSDSGLYFCGFYTSGRPLFSVKHLKVQGYDELDDDINNMSQNISGDKMELMCAIFAALTVFLIMIITGLLVKIKKHQKAEDEQQDQQQSENLGSDDLNYATVTFGRKPRRKQPEPNVVYAATR</sequence>
<organism evidence="5 6">
    <name type="scientific">Oreochromis niloticus</name>
    <name type="common">Nile tilapia</name>
    <name type="synonym">Tilapia nilotica</name>
    <dbReference type="NCBI Taxonomy" id="8128"/>
    <lineage>
        <taxon>Eukaryota</taxon>
        <taxon>Metazoa</taxon>
        <taxon>Chordata</taxon>
        <taxon>Craniata</taxon>
        <taxon>Vertebrata</taxon>
        <taxon>Euteleostomi</taxon>
        <taxon>Actinopterygii</taxon>
        <taxon>Neopterygii</taxon>
        <taxon>Teleostei</taxon>
        <taxon>Neoteleostei</taxon>
        <taxon>Acanthomorphata</taxon>
        <taxon>Ovalentaria</taxon>
        <taxon>Cichlomorphae</taxon>
        <taxon>Cichliformes</taxon>
        <taxon>Cichlidae</taxon>
        <taxon>African cichlids</taxon>
        <taxon>Pseudocrenilabrinae</taxon>
        <taxon>Oreochromini</taxon>
        <taxon>Oreochromis</taxon>
    </lineage>
</organism>
<keyword evidence="2" id="KW-0812">Transmembrane</keyword>
<feature type="domain" description="Immunoglobulin" evidence="4">
    <location>
        <begin position="23"/>
        <end position="127"/>
    </location>
</feature>
<feature type="region of interest" description="Disordered" evidence="1">
    <location>
        <begin position="203"/>
        <end position="223"/>
    </location>
</feature>
<evidence type="ECO:0000256" key="2">
    <source>
        <dbReference type="SAM" id="Phobius"/>
    </source>
</evidence>
<keyword evidence="6" id="KW-1185">Reference proteome</keyword>
<keyword evidence="2" id="KW-1133">Transmembrane helix</keyword>
<dbReference type="InterPro" id="IPR036179">
    <property type="entry name" value="Ig-like_dom_sf"/>
</dbReference>
<dbReference type="InterPro" id="IPR013106">
    <property type="entry name" value="Ig_V-set"/>
</dbReference>
<reference evidence="5" key="2">
    <citation type="submission" date="2025-05" db="UniProtKB">
        <authorList>
            <consortium name="Ensembl"/>
        </authorList>
    </citation>
    <scope>IDENTIFICATION</scope>
</reference>
<dbReference type="InterPro" id="IPR013783">
    <property type="entry name" value="Ig-like_fold"/>
</dbReference>
<dbReference type="GeneTree" id="ENSGT00950000183391"/>
<proteinExistence type="predicted"/>